<protein>
    <submittedName>
        <fullName evidence="3">Uncharacterized protein</fullName>
    </submittedName>
</protein>
<evidence type="ECO:0000313" key="2">
    <source>
        <dbReference type="Proteomes" id="UP000887566"/>
    </source>
</evidence>
<dbReference type="Proteomes" id="UP000887566">
    <property type="component" value="Unplaced"/>
</dbReference>
<organism evidence="2 3">
    <name type="scientific">Plectus sambesii</name>
    <dbReference type="NCBI Taxonomy" id="2011161"/>
    <lineage>
        <taxon>Eukaryota</taxon>
        <taxon>Metazoa</taxon>
        <taxon>Ecdysozoa</taxon>
        <taxon>Nematoda</taxon>
        <taxon>Chromadorea</taxon>
        <taxon>Plectida</taxon>
        <taxon>Plectina</taxon>
        <taxon>Plectoidea</taxon>
        <taxon>Plectidae</taxon>
        <taxon>Plectus</taxon>
    </lineage>
</organism>
<dbReference type="WBParaSite" id="PSAMB.scaffold929size38470.g9791.t1">
    <property type="protein sequence ID" value="PSAMB.scaffold929size38470.g9791.t1"/>
    <property type="gene ID" value="PSAMB.scaffold929size38470.g9791"/>
</dbReference>
<evidence type="ECO:0000313" key="3">
    <source>
        <dbReference type="WBParaSite" id="PSAMB.scaffold929size38470.g9791.t1"/>
    </source>
</evidence>
<keyword evidence="2" id="KW-1185">Reference proteome</keyword>
<name>A0A914XP33_9BILA</name>
<accession>A0A914XP33</accession>
<feature type="region of interest" description="Disordered" evidence="1">
    <location>
        <begin position="71"/>
        <end position="122"/>
    </location>
</feature>
<evidence type="ECO:0000256" key="1">
    <source>
        <dbReference type="SAM" id="MobiDB-lite"/>
    </source>
</evidence>
<reference evidence="3" key="1">
    <citation type="submission" date="2022-11" db="UniProtKB">
        <authorList>
            <consortium name="WormBaseParasite"/>
        </authorList>
    </citation>
    <scope>IDENTIFICATION</scope>
</reference>
<proteinExistence type="predicted"/>
<feature type="compositionally biased region" description="Polar residues" evidence="1">
    <location>
        <begin position="98"/>
        <end position="111"/>
    </location>
</feature>
<dbReference type="AlphaFoldDB" id="A0A914XP33"/>
<sequence length="122" mass="13869">MRPPPISRVCNSISTKRRSAIHHYQQRRRRRYTATSGRFLFRANRRGLRAVARRCGRSDEQHQLSGRLFPDAVSRASGGGRLTRRTVLEPRRRAGRVTDSNEPPCGSTSVSLPRPTRCVSDN</sequence>